<feature type="domain" description="Prokaryotic-type class I peptide chain release factors" evidence="2">
    <location>
        <begin position="3"/>
        <end position="94"/>
    </location>
</feature>
<feature type="compositionally biased region" description="Basic residues" evidence="1">
    <location>
        <begin position="113"/>
        <end position="126"/>
    </location>
</feature>
<dbReference type="Proteomes" id="UP000176996">
    <property type="component" value="Unassembled WGS sequence"/>
</dbReference>
<feature type="region of interest" description="Disordered" evidence="1">
    <location>
        <begin position="92"/>
        <end position="135"/>
    </location>
</feature>
<evidence type="ECO:0000256" key="1">
    <source>
        <dbReference type="SAM" id="MobiDB-lite"/>
    </source>
</evidence>
<reference evidence="3 4" key="1">
    <citation type="journal article" date="2016" name="Nat. Commun.">
        <title>Thousands of microbial genomes shed light on interconnected biogeochemical processes in an aquifer system.</title>
        <authorList>
            <person name="Anantharaman K."/>
            <person name="Brown C.T."/>
            <person name="Hug L.A."/>
            <person name="Sharon I."/>
            <person name="Castelle C.J."/>
            <person name="Probst A.J."/>
            <person name="Thomas B.C."/>
            <person name="Singh A."/>
            <person name="Wilkins M.J."/>
            <person name="Karaoz U."/>
            <person name="Brodie E.L."/>
            <person name="Williams K.H."/>
            <person name="Hubbard S.S."/>
            <person name="Banfield J.F."/>
        </authorList>
    </citation>
    <scope>NUCLEOTIDE SEQUENCE [LARGE SCALE GENOMIC DNA]</scope>
</reference>
<feature type="region of interest" description="Disordered" evidence="1">
    <location>
        <begin position="1"/>
        <end position="24"/>
    </location>
</feature>
<protein>
    <recommendedName>
        <fullName evidence="2">Prokaryotic-type class I peptide chain release factors domain-containing protein</fullName>
    </recommendedName>
</protein>
<gene>
    <name evidence="3" type="ORF">A3A21_04200</name>
</gene>
<dbReference type="InterPro" id="IPR000352">
    <property type="entry name" value="Pep_chain_release_fac_I"/>
</dbReference>
<dbReference type="GO" id="GO:0072344">
    <property type="term" value="P:rescue of stalled ribosome"/>
    <property type="evidence" value="ECO:0007669"/>
    <property type="project" value="TreeGrafter"/>
</dbReference>
<dbReference type="Pfam" id="PF00472">
    <property type="entry name" value="RF-1"/>
    <property type="match status" value="1"/>
</dbReference>
<accession>A0A1F6BWM9</accession>
<evidence type="ECO:0000313" key="3">
    <source>
        <dbReference type="EMBL" id="OGG41320.1"/>
    </source>
</evidence>
<comment type="caution">
    <text evidence="3">The sequence shown here is derived from an EMBL/GenBank/DDBJ whole genome shotgun (WGS) entry which is preliminary data.</text>
</comment>
<proteinExistence type="predicted"/>
<evidence type="ECO:0000313" key="4">
    <source>
        <dbReference type="Proteomes" id="UP000176996"/>
    </source>
</evidence>
<dbReference type="Gene3D" id="3.30.160.20">
    <property type="match status" value="1"/>
</dbReference>
<name>A0A1F6BWM9_9BACT</name>
<dbReference type="STRING" id="1798471.A3A21_04200"/>
<sequence>MRITLNHAKFSASRSSKPGGMNVDHRSTKIHMWVRVDELPFDSHEKQMLRKKLAHHINQDDEIWVECQETRSQETNRDLALAHLNKLIEDALKEPPLRVPNEPPLNAEDIRIHDKKKVSEKKRGRREGHIPHGNS</sequence>
<dbReference type="GO" id="GO:0003747">
    <property type="term" value="F:translation release factor activity"/>
    <property type="evidence" value="ECO:0007669"/>
    <property type="project" value="InterPro"/>
</dbReference>
<dbReference type="GO" id="GO:0004045">
    <property type="term" value="F:peptidyl-tRNA hydrolase activity"/>
    <property type="evidence" value="ECO:0007669"/>
    <property type="project" value="TreeGrafter"/>
</dbReference>
<dbReference type="PANTHER" id="PTHR47814">
    <property type="entry name" value="PEPTIDYL-TRNA HYDROLASE ARFB"/>
    <property type="match status" value="1"/>
</dbReference>
<dbReference type="EMBL" id="MFKK01000013">
    <property type="protein sequence ID" value="OGG41320.1"/>
    <property type="molecule type" value="Genomic_DNA"/>
</dbReference>
<dbReference type="AlphaFoldDB" id="A0A1F6BWM9"/>
<dbReference type="PANTHER" id="PTHR47814:SF1">
    <property type="entry name" value="PEPTIDYL-TRNA HYDROLASE ARFB"/>
    <property type="match status" value="1"/>
</dbReference>
<dbReference type="GO" id="GO:0043022">
    <property type="term" value="F:ribosome binding"/>
    <property type="evidence" value="ECO:0007669"/>
    <property type="project" value="TreeGrafter"/>
</dbReference>
<evidence type="ECO:0000259" key="2">
    <source>
        <dbReference type="Pfam" id="PF00472"/>
    </source>
</evidence>
<organism evidence="3 4">
    <name type="scientific">Candidatus Jorgensenbacteria bacterium RIFCSPLOWO2_01_FULL_45_25b</name>
    <dbReference type="NCBI Taxonomy" id="1798471"/>
    <lineage>
        <taxon>Bacteria</taxon>
        <taxon>Candidatus Joergenseniibacteriota</taxon>
    </lineage>
</organism>